<evidence type="ECO:0000256" key="1">
    <source>
        <dbReference type="SAM" id="MobiDB-lite"/>
    </source>
</evidence>
<dbReference type="OrthoDB" id="4186058at2759"/>
<name>A0A1L9TMT7_9EURO</name>
<dbReference type="RefSeq" id="XP_040704536.1">
    <property type="nucleotide sequence ID" value="XM_040851815.1"/>
</dbReference>
<proteinExistence type="predicted"/>
<dbReference type="AlphaFoldDB" id="A0A1L9TMT7"/>
<dbReference type="Proteomes" id="UP000184356">
    <property type="component" value="Unassembled WGS sequence"/>
</dbReference>
<feature type="region of interest" description="Disordered" evidence="1">
    <location>
        <begin position="1"/>
        <end position="94"/>
    </location>
</feature>
<feature type="region of interest" description="Disordered" evidence="1">
    <location>
        <begin position="107"/>
        <end position="220"/>
    </location>
</feature>
<accession>A0A1L9TMT7</accession>
<keyword evidence="3" id="KW-1185">Reference proteome</keyword>
<dbReference type="GeneID" id="63767888"/>
<feature type="compositionally biased region" description="Low complexity" evidence="1">
    <location>
        <begin position="190"/>
        <end position="203"/>
    </location>
</feature>
<feature type="compositionally biased region" description="Polar residues" evidence="1">
    <location>
        <begin position="130"/>
        <end position="144"/>
    </location>
</feature>
<feature type="compositionally biased region" description="Polar residues" evidence="1">
    <location>
        <begin position="1"/>
        <end position="12"/>
    </location>
</feature>
<evidence type="ECO:0000313" key="2">
    <source>
        <dbReference type="EMBL" id="OJJ60730.1"/>
    </source>
</evidence>
<sequence>MRDSQPSTNLHRSYSKPDEVDPTPARQTDRDQRNGVSTAAHAPEIYDIEDLPTNIQGNDYSGDQTVKPYAIEEPDGEAPSEPKRPTPPPQRRPKYWEDLIDSMEELHCESDNSNPGAMFSRRSRKRKPTTDPNLTRLGQSSEESSPAPDARYERSSLSPKRPRTQNKRREGFQRNIKTARRRGVDTLQESSGSSSPSTSTDTSGANQTKGSPASDAMDLD</sequence>
<reference evidence="3" key="1">
    <citation type="journal article" date="2017" name="Genome Biol.">
        <title>Comparative genomics reveals high biological diversity and specific adaptations in the industrially and medically important fungal genus Aspergillus.</title>
        <authorList>
            <person name="de Vries R.P."/>
            <person name="Riley R."/>
            <person name="Wiebenga A."/>
            <person name="Aguilar-Osorio G."/>
            <person name="Amillis S."/>
            <person name="Uchima C.A."/>
            <person name="Anderluh G."/>
            <person name="Asadollahi M."/>
            <person name="Askin M."/>
            <person name="Barry K."/>
            <person name="Battaglia E."/>
            <person name="Bayram O."/>
            <person name="Benocci T."/>
            <person name="Braus-Stromeyer S.A."/>
            <person name="Caldana C."/>
            <person name="Canovas D."/>
            <person name="Cerqueira G.C."/>
            <person name="Chen F."/>
            <person name="Chen W."/>
            <person name="Choi C."/>
            <person name="Clum A."/>
            <person name="Dos Santos R.A."/>
            <person name="Damasio A.R."/>
            <person name="Diallinas G."/>
            <person name="Emri T."/>
            <person name="Fekete E."/>
            <person name="Flipphi M."/>
            <person name="Freyberg S."/>
            <person name="Gallo A."/>
            <person name="Gournas C."/>
            <person name="Habgood R."/>
            <person name="Hainaut M."/>
            <person name="Harispe M.L."/>
            <person name="Henrissat B."/>
            <person name="Hilden K.S."/>
            <person name="Hope R."/>
            <person name="Hossain A."/>
            <person name="Karabika E."/>
            <person name="Karaffa L."/>
            <person name="Karanyi Z."/>
            <person name="Krasevec N."/>
            <person name="Kuo A."/>
            <person name="Kusch H."/>
            <person name="LaButti K."/>
            <person name="Lagendijk E.L."/>
            <person name="Lapidus A."/>
            <person name="Levasseur A."/>
            <person name="Lindquist E."/>
            <person name="Lipzen A."/>
            <person name="Logrieco A.F."/>
            <person name="MacCabe A."/>
            <person name="Maekelae M.R."/>
            <person name="Malavazi I."/>
            <person name="Melin P."/>
            <person name="Meyer V."/>
            <person name="Mielnichuk N."/>
            <person name="Miskei M."/>
            <person name="Molnar A.P."/>
            <person name="Mule G."/>
            <person name="Ngan C.Y."/>
            <person name="Orejas M."/>
            <person name="Orosz E."/>
            <person name="Ouedraogo J.P."/>
            <person name="Overkamp K.M."/>
            <person name="Park H.-S."/>
            <person name="Perrone G."/>
            <person name="Piumi F."/>
            <person name="Punt P.J."/>
            <person name="Ram A.F."/>
            <person name="Ramon A."/>
            <person name="Rauscher S."/>
            <person name="Record E."/>
            <person name="Riano-Pachon D.M."/>
            <person name="Robert V."/>
            <person name="Roehrig J."/>
            <person name="Ruller R."/>
            <person name="Salamov A."/>
            <person name="Salih N.S."/>
            <person name="Samson R.A."/>
            <person name="Sandor E."/>
            <person name="Sanguinetti M."/>
            <person name="Schuetze T."/>
            <person name="Sepcic K."/>
            <person name="Shelest E."/>
            <person name="Sherlock G."/>
            <person name="Sophianopoulou V."/>
            <person name="Squina F.M."/>
            <person name="Sun H."/>
            <person name="Susca A."/>
            <person name="Todd R.B."/>
            <person name="Tsang A."/>
            <person name="Unkles S.E."/>
            <person name="van de Wiele N."/>
            <person name="van Rossen-Uffink D."/>
            <person name="Oliveira J.V."/>
            <person name="Vesth T.C."/>
            <person name="Visser J."/>
            <person name="Yu J.-H."/>
            <person name="Zhou M."/>
            <person name="Andersen M.R."/>
            <person name="Archer D.B."/>
            <person name="Baker S.E."/>
            <person name="Benoit I."/>
            <person name="Brakhage A.A."/>
            <person name="Braus G.H."/>
            <person name="Fischer R."/>
            <person name="Frisvad J.C."/>
            <person name="Goldman G.H."/>
            <person name="Houbraken J."/>
            <person name="Oakley B."/>
            <person name="Pocsi I."/>
            <person name="Scazzocchio C."/>
            <person name="Seiboth B."/>
            <person name="vanKuyk P.A."/>
            <person name="Wortman J."/>
            <person name="Dyer P.S."/>
            <person name="Grigoriev I.V."/>
        </authorList>
    </citation>
    <scope>NUCLEOTIDE SEQUENCE [LARGE SCALE GENOMIC DNA]</scope>
    <source>
        <strain evidence="3">CBS 593.65</strain>
    </source>
</reference>
<evidence type="ECO:0000313" key="3">
    <source>
        <dbReference type="Proteomes" id="UP000184356"/>
    </source>
</evidence>
<protein>
    <submittedName>
        <fullName evidence="2">Uncharacterized protein</fullName>
    </submittedName>
</protein>
<feature type="compositionally biased region" description="Polar residues" evidence="1">
    <location>
        <begin position="53"/>
        <end position="64"/>
    </location>
</feature>
<dbReference type="EMBL" id="KV878584">
    <property type="protein sequence ID" value="OJJ60730.1"/>
    <property type="molecule type" value="Genomic_DNA"/>
</dbReference>
<dbReference type="VEuPathDB" id="FungiDB:ASPSYDRAFT_87306"/>
<gene>
    <name evidence="2" type="ORF">ASPSYDRAFT_87306</name>
</gene>
<organism evidence="2 3">
    <name type="scientific">Aspergillus sydowii CBS 593.65</name>
    <dbReference type="NCBI Taxonomy" id="1036612"/>
    <lineage>
        <taxon>Eukaryota</taxon>
        <taxon>Fungi</taxon>
        <taxon>Dikarya</taxon>
        <taxon>Ascomycota</taxon>
        <taxon>Pezizomycotina</taxon>
        <taxon>Eurotiomycetes</taxon>
        <taxon>Eurotiomycetidae</taxon>
        <taxon>Eurotiales</taxon>
        <taxon>Aspergillaceae</taxon>
        <taxon>Aspergillus</taxon>
        <taxon>Aspergillus subgen. Nidulantes</taxon>
    </lineage>
</organism>